<dbReference type="Proteomes" id="UP001597045">
    <property type="component" value="Unassembled WGS sequence"/>
</dbReference>
<comment type="caution">
    <text evidence="3">The sequence shown here is derived from an EMBL/GenBank/DDBJ whole genome shotgun (WGS) entry which is preliminary data.</text>
</comment>
<keyword evidence="4" id="KW-1185">Reference proteome</keyword>
<keyword evidence="2" id="KW-0812">Transmembrane</keyword>
<reference evidence="4" key="1">
    <citation type="journal article" date="2019" name="Int. J. Syst. Evol. Microbiol.">
        <title>The Global Catalogue of Microorganisms (GCM) 10K type strain sequencing project: providing services to taxonomists for standard genome sequencing and annotation.</title>
        <authorList>
            <consortium name="The Broad Institute Genomics Platform"/>
            <consortium name="The Broad Institute Genome Sequencing Center for Infectious Disease"/>
            <person name="Wu L."/>
            <person name="Ma J."/>
        </authorList>
    </citation>
    <scope>NUCLEOTIDE SEQUENCE [LARGE SCALE GENOMIC DNA]</scope>
    <source>
        <strain evidence="4">JCM 31486</strain>
    </source>
</reference>
<accession>A0ABW3M8E4</accession>
<keyword evidence="2" id="KW-0472">Membrane</keyword>
<sequence length="95" mass="10230">MLVALAVCSLAAFVVALVNEKRPLPLGPLRDYLGAIGIVGFVLSVVATIAALGFFVTHEDDEGVHLHRPAKGHSLRPPGDTRYDPPIETFRDPPF</sequence>
<name>A0ABW3M8E4_9PSEU</name>
<evidence type="ECO:0000256" key="2">
    <source>
        <dbReference type="SAM" id="Phobius"/>
    </source>
</evidence>
<organism evidence="3 4">
    <name type="scientific">Kibdelosporangium lantanae</name>
    <dbReference type="NCBI Taxonomy" id="1497396"/>
    <lineage>
        <taxon>Bacteria</taxon>
        <taxon>Bacillati</taxon>
        <taxon>Actinomycetota</taxon>
        <taxon>Actinomycetes</taxon>
        <taxon>Pseudonocardiales</taxon>
        <taxon>Pseudonocardiaceae</taxon>
        <taxon>Kibdelosporangium</taxon>
    </lineage>
</organism>
<evidence type="ECO:0000313" key="3">
    <source>
        <dbReference type="EMBL" id="MFD1046778.1"/>
    </source>
</evidence>
<proteinExistence type="predicted"/>
<evidence type="ECO:0000313" key="4">
    <source>
        <dbReference type="Proteomes" id="UP001597045"/>
    </source>
</evidence>
<feature type="compositionally biased region" description="Basic and acidic residues" evidence="1">
    <location>
        <begin position="79"/>
        <end position="95"/>
    </location>
</feature>
<feature type="region of interest" description="Disordered" evidence="1">
    <location>
        <begin position="67"/>
        <end position="95"/>
    </location>
</feature>
<keyword evidence="2" id="KW-1133">Transmembrane helix</keyword>
<evidence type="ECO:0000256" key="1">
    <source>
        <dbReference type="SAM" id="MobiDB-lite"/>
    </source>
</evidence>
<feature type="transmembrane region" description="Helical" evidence="2">
    <location>
        <begin position="32"/>
        <end position="56"/>
    </location>
</feature>
<dbReference type="EMBL" id="JBHTIS010000786">
    <property type="protein sequence ID" value="MFD1046778.1"/>
    <property type="molecule type" value="Genomic_DNA"/>
</dbReference>
<gene>
    <name evidence="3" type="ORF">ACFQ1S_15075</name>
</gene>
<protein>
    <submittedName>
        <fullName evidence="3">Uncharacterized protein</fullName>
    </submittedName>
</protein>